<comment type="caution">
    <text evidence="2">The sequence shown here is derived from an EMBL/GenBank/DDBJ whole genome shotgun (WGS) entry which is preliminary data.</text>
</comment>
<evidence type="ECO:0000256" key="1">
    <source>
        <dbReference type="SAM" id="MobiDB-lite"/>
    </source>
</evidence>
<name>A0A5C6MJJ8_9TELE</name>
<organism evidence="2 3">
    <name type="scientific">Takifugu flavidus</name>
    <name type="common">sansaifugu</name>
    <dbReference type="NCBI Taxonomy" id="433684"/>
    <lineage>
        <taxon>Eukaryota</taxon>
        <taxon>Metazoa</taxon>
        <taxon>Chordata</taxon>
        <taxon>Craniata</taxon>
        <taxon>Vertebrata</taxon>
        <taxon>Euteleostomi</taxon>
        <taxon>Actinopterygii</taxon>
        <taxon>Neopterygii</taxon>
        <taxon>Teleostei</taxon>
        <taxon>Neoteleostei</taxon>
        <taxon>Acanthomorphata</taxon>
        <taxon>Eupercaria</taxon>
        <taxon>Tetraodontiformes</taxon>
        <taxon>Tetradontoidea</taxon>
        <taxon>Tetraodontidae</taxon>
        <taxon>Takifugu</taxon>
    </lineage>
</organism>
<proteinExistence type="predicted"/>
<gene>
    <name evidence="2" type="ORF">D4764_09G0003410</name>
</gene>
<dbReference type="Proteomes" id="UP000324091">
    <property type="component" value="Chromosome 9"/>
</dbReference>
<dbReference type="EMBL" id="RHFK02000022">
    <property type="protein sequence ID" value="TWW55292.1"/>
    <property type="molecule type" value="Genomic_DNA"/>
</dbReference>
<keyword evidence="3" id="KW-1185">Reference proteome</keyword>
<feature type="non-terminal residue" evidence="2">
    <location>
        <position position="92"/>
    </location>
</feature>
<feature type="compositionally biased region" description="Basic residues" evidence="1">
    <location>
        <begin position="31"/>
        <end position="41"/>
    </location>
</feature>
<evidence type="ECO:0000313" key="2">
    <source>
        <dbReference type="EMBL" id="TWW55292.1"/>
    </source>
</evidence>
<feature type="region of interest" description="Disordered" evidence="1">
    <location>
        <begin position="26"/>
        <end position="63"/>
    </location>
</feature>
<evidence type="ECO:0000313" key="3">
    <source>
        <dbReference type="Proteomes" id="UP000324091"/>
    </source>
</evidence>
<protein>
    <submittedName>
        <fullName evidence="2">Uncharacterized protein</fullName>
    </submittedName>
</protein>
<sequence>MYLSSGSEDLPLPAWIPFTSSQSAALSEKKRAARQRKKGKHPRDFSPVVSLGSGVKGQQLRRDGMETHTAELVSISALEARGRDPLFLKTQA</sequence>
<accession>A0A5C6MJJ8</accession>
<dbReference type="AlphaFoldDB" id="A0A5C6MJJ8"/>
<reference evidence="2 3" key="1">
    <citation type="submission" date="2019-04" db="EMBL/GenBank/DDBJ databases">
        <title>Chromosome genome assembly for Takifugu flavidus.</title>
        <authorList>
            <person name="Xiao S."/>
        </authorList>
    </citation>
    <scope>NUCLEOTIDE SEQUENCE [LARGE SCALE GENOMIC DNA]</scope>
    <source>
        <strain evidence="2">HTHZ2018</strain>
        <tissue evidence="2">Muscle</tissue>
    </source>
</reference>